<evidence type="ECO:0000313" key="2">
    <source>
        <dbReference type="EMBL" id="KAF2119567.1"/>
    </source>
</evidence>
<dbReference type="AlphaFoldDB" id="A0A6A5ZL35"/>
<proteinExistence type="predicted"/>
<feature type="compositionally biased region" description="Polar residues" evidence="1">
    <location>
        <begin position="183"/>
        <end position="192"/>
    </location>
</feature>
<gene>
    <name evidence="2" type="ORF">BDV96DRAFT_596274</name>
</gene>
<keyword evidence="3" id="KW-1185">Reference proteome</keyword>
<dbReference type="EMBL" id="ML977315">
    <property type="protein sequence ID" value="KAF2119567.1"/>
    <property type="molecule type" value="Genomic_DNA"/>
</dbReference>
<evidence type="ECO:0000256" key="1">
    <source>
        <dbReference type="SAM" id="MobiDB-lite"/>
    </source>
</evidence>
<evidence type="ECO:0000313" key="3">
    <source>
        <dbReference type="Proteomes" id="UP000799770"/>
    </source>
</evidence>
<reference evidence="2" key="1">
    <citation type="journal article" date="2020" name="Stud. Mycol.">
        <title>101 Dothideomycetes genomes: a test case for predicting lifestyles and emergence of pathogens.</title>
        <authorList>
            <person name="Haridas S."/>
            <person name="Albert R."/>
            <person name="Binder M."/>
            <person name="Bloem J."/>
            <person name="Labutti K."/>
            <person name="Salamov A."/>
            <person name="Andreopoulos B."/>
            <person name="Baker S."/>
            <person name="Barry K."/>
            <person name="Bills G."/>
            <person name="Bluhm B."/>
            <person name="Cannon C."/>
            <person name="Castanera R."/>
            <person name="Culley D."/>
            <person name="Daum C."/>
            <person name="Ezra D."/>
            <person name="Gonzalez J."/>
            <person name="Henrissat B."/>
            <person name="Kuo A."/>
            <person name="Liang C."/>
            <person name="Lipzen A."/>
            <person name="Lutzoni F."/>
            <person name="Magnuson J."/>
            <person name="Mondo S."/>
            <person name="Nolan M."/>
            <person name="Ohm R."/>
            <person name="Pangilinan J."/>
            <person name="Park H.-J."/>
            <person name="Ramirez L."/>
            <person name="Alfaro M."/>
            <person name="Sun H."/>
            <person name="Tritt A."/>
            <person name="Yoshinaga Y."/>
            <person name="Zwiers L.-H."/>
            <person name="Turgeon B."/>
            <person name="Goodwin S."/>
            <person name="Spatafora J."/>
            <person name="Crous P."/>
            <person name="Grigoriev I."/>
        </authorList>
    </citation>
    <scope>NUCLEOTIDE SEQUENCE</scope>
    <source>
        <strain evidence="2">CBS 627.86</strain>
    </source>
</reference>
<organism evidence="2 3">
    <name type="scientific">Lophiotrema nucula</name>
    <dbReference type="NCBI Taxonomy" id="690887"/>
    <lineage>
        <taxon>Eukaryota</taxon>
        <taxon>Fungi</taxon>
        <taxon>Dikarya</taxon>
        <taxon>Ascomycota</taxon>
        <taxon>Pezizomycotina</taxon>
        <taxon>Dothideomycetes</taxon>
        <taxon>Pleosporomycetidae</taxon>
        <taxon>Pleosporales</taxon>
        <taxon>Lophiotremataceae</taxon>
        <taxon>Lophiotrema</taxon>
    </lineage>
</organism>
<feature type="compositionally biased region" description="Basic and acidic residues" evidence="1">
    <location>
        <begin position="193"/>
        <end position="203"/>
    </location>
</feature>
<feature type="region of interest" description="Disordered" evidence="1">
    <location>
        <begin position="181"/>
        <end position="216"/>
    </location>
</feature>
<dbReference type="Proteomes" id="UP000799770">
    <property type="component" value="Unassembled WGS sequence"/>
</dbReference>
<sequence length="232" mass="25523">MTTVRADRALYSIEQPWIESEVVPILQVGFHAGAPGALEHQAPGPAFEYRPTIAAIQREEMIMSVHNQQRYLQAPAVPIPPHDPSRQGSSYYNPATFEQTMQQYPYNNNLRKTGAHGFVAPGQAVMGPPPRPAVHYPGQSRLLVPHPAGPRIPPQMIDPQLQSTVLLPSQPPPRVGFPPAIYNPSSGPSRGSETFEERADRRGIRVSPPGTGDQRRGDLIRTLLLVVNQDND</sequence>
<protein>
    <submittedName>
        <fullName evidence="2">Uncharacterized protein</fullName>
    </submittedName>
</protein>
<name>A0A6A5ZL35_9PLEO</name>
<accession>A0A6A5ZL35</accession>